<dbReference type="WBParaSite" id="PS1159_v2.g9133.t1">
    <property type="protein sequence ID" value="PS1159_v2.g9133.t1"/>
    <property type="gene ID" value="PS1159_v2.g9133"/>
</dbReference>
<dbReference type="Proteomes" id="UP000887580">
    <property type="component" value="Unplaced"/>
</dbReference>
<organism evidence="1 2">
    <name type="scientific">Panagrolaimus sp. PS1159</name>
    <dbReference type="NCBI Taxonomy" id="55785"/>
    <lineage>
        <taxon>Eukaryota</taxon>
        <taxon>Metazoa</taxon>
        <taxon>Ecdysozoa</taxon>
        <taxon>Nematoda</taxon>
        <taxon>Chromadorea</taxon>
        <taxon>Rhabditida</taxon>
        <taxon>Tylenchina</taxon>
        <taxon>Panagrolaimomorpha</taxon>
        <taxon>Panagrolaimoidea</taxon>
        <taxon>Panagrolaimidae</taxon>
        <taxon>Panagrolaimus</taxon>
    </lineage>
</organism>
<evidence type="ECO:0000313" key="1">
    <source>
        <dbReference type="Proteomes" id="UP000887580"/>
    </source>
</evidence>
<protein>
    <submittedName>
        <fullName evidence="2">Uncharacterized protein</fullName>
    </submittedName>
</protein>
<accession>A0AC35GWA9</accession>
<evidence type="ECO:0000313" key="2">
    <source>
        <dbReference type="WBParaSite" id="PS1159_v2.g9133.t1"/>
    </source>
</evidence>
<reference evidence="2" key="1">
    <citation type="submission" date="2022-11" db="UniProtKB">
        <authorList>
            <consortium name="WormBaseParasite"/>
        </authorList>
    </citation>
    <scope>IDENTIFICATION</scope>
</reference>
<proteinExistence type="predicted"/>
<name>A0AC35GWA9_9BILA</name>
<sequence>MGKSRNRKKCNRAQKIKEHIFVKITTGTWINLNGNNFCRSKEKIVIFDSVMNDAKELFFEMFTKDNADAFVHAGKEDPRCQIFIKEFFGYTSKTDVGTGYILVTPDTSRFNRSPFNIPTKLLNGPFVNKSVKQKERCDWVLKKIRQPLAMKRKCMKICRRTFRRIFPPVFCSIFQSIKNHYLKYFTKRFSLKSCDYFKPIHAAIHSFVRTTFKRNIAQKTINRILK</sequence>